<dbReference type="GO" id="GO:0008413">
    <property type="term" value="F:8-oxo-7,8-dihydroguanosine triphosphate pyrophosphatase activity"/>
    <property type="evidence" value="ECO:0007669"/>
    <property type="project" value="TreeGrafter"/>
</dbReference>
<gene>
    <name evidence="14" type="ORF">GMA10_07780</name>
</gene>
<evidence type="ECO:0000256" key="12">
    <source>
        <dbReference type="RuleBase" id="RU003476"/>
    </source>
</evidence>
<accession>A0A7K1LIU3</accession>
<dbReference type="GO" id="GO:0035539">
    <property type="term" value="F:8-oxo-7,8-dihydrodeoxyguanosine triphosphate pyrophosphatase activity"/>
    <property type="evidence" value="ECO:0007669"/>
    <property type="project" value="UniProtKB-EC"/>
</dbReference>
<dbReference type="GO" id="GO:0044716">
    <property type="term" value="F:8-oxo-GDP phosphatase activity"/>
    <property type="evidence" value="ECO:0007669"/>
    <property type="project" value="TreeGrafter"/>
</dbReference>
<evidence type="ECO:0000256" key="11">
    <source>
        <dbReference type="ARBA" id="ARBA00038905"/>
    </source>
</evidence>
<comment type="caution">
    <text evidence="14">The sequence shown here is derived from an EMBL/GenBank/DDBJ whole genome shotgun (WGS) entry which is preliminary data.</text>
</comment>
<dbReference type="InterPro" id="IPR000086">
    <property type="entry name" value="NUDIX_hydrolase_dom"/>
</dbReference>
<dbReference type="PRINTS" id="PR00502">
    <property type="entry name" value="NUDIXFAMILY"/>
</dbReference>
<evidence type="ECO:0000259" key="13">
    <source>
        <dbReference type="PROSITE" id="PS51462"/>
    </source>
</evidence>
<organism evidence="14 15">
    <name type="scientific">Rothia koreensis</name>
    <dbReference type="NCBI Taxonomy" id="592378"/>
    <lineage>
        <taxon>Bacteria</taxon>
        <taxon>Bacillati</taxon>
        <taxon>Actinomycetota</taxon>
        <taxon>Actinomycetes</taxon>
        <taxon>Micrococcales</taxon>
        <taxon>Micrococcaceae</taxon>
        <taxon>Rothia</taxon>
    </lineage>
</organism>
<evidence type="ECO:0000256" key="4">
    <source>
        <dbReference type="ARBA" id="ARBA00022705"/>
    </source>
</evidence>
<keyword evidence="8" id="KW-0460">Magnesium</keyword>
<keyword evidence="9" id="KW-0234">DNA repair</keyword>
<keyword evidence="7 12" id="KW-0378">Hydrolase</keyword>
<evidence type="ECO:0000256" key="6">
    <source>
        <dbReference type="ARBA" id="ARBA00022763"/>
    </source>
</evidence>
<evidence type="ECO:0000256" key="7">
    <source>
        <dbReference type="ARBA" id="ARBA00022801"/>
    </source>
</evidence>
<dbReference type="PANTHER" id="PTHR47707">
    <property type="entry name" value="8-OXO-DGTP DIPHOSPHATASE"/>
    <property type="match status" value="1"/>
</dbReference>
<evidence type="ECO:0000313" key="15">
    <source>
        <dbReference type="Proteomes" id="UP000462152"/>
    </source>
</evidence>
<dbReference type="OrthoDB" id="9804442at2"/>
<name>A0A7K1LIU3_9MICC</name>
<proteinExistence type="inferred from homology"/>
<dbReference type="EMBL" id="WOGT01000003">
    <property type="protein sequence ID" value="MUN55109.1"/>
    <property type="molecule type" value="Genomic_DNA"/>
</dbReference>
<evidence type="ECO:0000256" key="10">
    <source>
        <dbReference type="ARBA" id="ARBA00035861"/>
    </source>
</evidence>
<dbReference type="InterPro" id="IPR020084">
    <property type="entry name" value="NUDIX_hydrolase_CS"/>
</dbReference>
<dbReference type="InterPro" id="IPR047127">
    <property type="entry name" value="MutT-like"/>
</dbReference>
<reference evidence="14 15" key="1">
    <citation type="submission" date="2019-12" db="EMBL/GenBank/DDBJ databases">
        <authorList>
            <person name="Li J."/>
            <person name="Shi Y."/>
            <person name="Xu G."/>
            <person name="Xiao D."/>
            <person name="Ran X."/>
        </authorList>
    </citation>
    <scope>NUCLEOTIDE SEQUENCE [LARGE SCALE GENOMIC DNA]</scope>
    <source>
        <strain evidence="14 15">JCM 15915</strain>
    </source>
</reference>
<dbReference type="GO" id="GO:0046872">
    <property type="term" value="F:metal ion binding"/>
    <property type="evidence" value="ECO:0007669"/>
    <property type="project" value="UniProtKB-KW"/>
</dbReference>
<dbReference type="EC" id="3.6.1.55" evidence="11"/>
<dbReference type="InterPro" id="IPR020476">
    <property type="entry name" value="Nudix_hydrolase"/>
</dbReference>
<comment type="similarity">
    <text evidence="2 12">Belongs to the Nudix hydrolase family.</text>
</comment>
<evidence type="ECO:0000256" key="8">
    <source>
        <dbReference type="ARBA" id="ARBA00022842"/>
    </source>
</evidence>
<keyword evidence="15" id="KW-1185">Reference proteome</keyword>
<dbReference type="GO" id="GO:0006260">
    <property type="term" value="P:DNA replication"/>
    <property type="evidence" value="ECO:0007669"/>
    <property type="project" value="UniProtKB-KW"/>
</dbReference>
<dbReference type="GO" id="GO:0044715">
    <property type="term" value="F:8-oxo-dGDP phosphatase activity"/>
    <property type="evidence" value="ECO:0007669"/>
    <property type="project" value="TreeGrafter"/>
</dbReference>
<dbReference type="PANTHER" id="PTHR47707:SF1">
    <property type="entry name" value="NUDIX HYDROLASE FAMILY PROTEIN"/>
    <property type="match status" value="1"/>
</dbReference>
<dbReference type="AlphaFoldDB" id="A0A7K1LIU3"/>
<dbReference type="PROSITE" id="PS51462">
    <property type="entry name" value="NUDIX"/>
    <property type="match status" value="1"/>
</dbReference>
<dbReference type="Pfam" id="PF00293">
    <property type="entry name" value="NUDIX"/>
    <property type="match status" value="1"/>
</dbReference>
<evidence type="ECO:0000256" key="9">
    <source>
        <dbReference type="ARBA" id="ARBA00023204"/>
    </source>
</evidence>
<dbReference type="Proteomes" id="UP000462152">
    <property type="component" value="Unassembled WGS sequence"/>
</dbReference>
<comment type="cofactor">
    <cofactor evidence="1">
        <name>Mg(2+)</name>
        <dbReference type="ChEBI" id="CHEBI:18420"/>
    </cofactor>
</comment>
<evidence type="ECO:0000313" key="14">
    <source>
        <dbReference type="EMBL" id="MUN55109.1"/>
    </source>
</evidence>
<dbReference type="PROSITE" id="PS00893">
    <property type="entry name" value="NUDIX_BOX"/>
    <property type="match status" value="1"/>
</dbReference>
<evidence type="ECO:0000256" key="2">
    <source>
        <dbReference type="ARBA" id="ARBA00005582"/>
    </source>
</evidence>
<sequence>MTQKTYPVQVVGAALVDDLDHPARLLVACRSAPEALAGLWEFPGGKTEPGEDAVAALRRELREELGVEADLGAEIPGPHAQGWPLNERMAMRVFWGSVSKGVPEPLEDHSELRWMNLSDVDGIRNLGWIPADLPIVEALVHRVS</sequence>
<evidence type="ECO:0000256" key="1">
    <source>
        <dbReference type="ARBA" id="ARBA00001946"/>
    </source>
</evidence>
<keyword evidence="3" id="KW-0515">Mutator protein</keyword>
<keyword evidence="4" id="KW-0235">DNA replication</keyword>
<keyword evidence="6" id="KW-0227">DNA damage</keyword>
<evidence type="ECO:0000256" key="3">
    <source>
        <dbReference type="ARBA" id="ARBA00022457"/>
    </source>
</evidence>
<comment type="catalytic activity">
    <reaction evidence="10">
        <text>8-oxo-dGTP + H2O = 8-oxo-dGMP + diphosphate + H(+)</text>
        <dbReference type="Rhea" id="RHEA:31575"/>
        <dbReference type="ChEBI" id="CHEBI:15377"/>
        <dbReference type="ChEBI" id="CHEBI:15378"/>
        <dbReference type="ChEBI" id="CHEBI:33019"/>
        <dbReference type="ChEBI" id="CHEBI:63224"/>
        <dbReference type="ChEBI" id="CHEBI:77896"/>
        <dbReference type="EC" id="3.6.1.55"/>
    </reaction>
</comment>
<dbReference type="CDD" id="cd03425">
    <property type="entry name" value="NUDIX_MutT_NudA_like"/>
    <property type="match status" value="1"/>
</dbReference>
<keyword evidence="5" id="KW-0479">Metal-binding</keyword>
<feature type="domain" description="Nudix hydrolase" evidence="13">
    <location>
        <begin position="6"/>
        <end position="138"/>
    </location>
</feature>
<dbReference type="Gene3D" id="3.90.79.10">
    <property type="entry name" value="Nucleoside Triphosphate Pyrophosphohydrolase"/>
    <property type="match status" value="1"/>
</dbReference>
<protein>
    <recommendedName>
        <fullName evidence="11">8-oxo-dGTP diphosphatase</fullName>
        <ecNumber evidence="11">3.6.1.55</ecNumber>
    </recommendedName>
</protein>
<dbReference type="RefSeq" id="WP_129315460.1">
    <property type="nucleotide sequence ID" value="NZ_NOIQ01000007.1"/>
</dbReference>
<dbReference type="SUPFAM" id="SSF55811">
    <property type="entry name" value="Nudix"/>
    <property type="match status" value="1"/>
</dbReference>
<evidence type="ECO:0000256" key="5">
    <source>
        <dbReference type="ARBA" id="ARBA00022723"/>
    </source>
</evidence>
<dbReference type="GO" id="GO:0006281">
    <property type="term" value="P:DNA repair"/>
    <property type="evidence" value="ECO:0007669"/>
    <property type="project" value="UniProtKB-KW"/>
</dbReference>
<dbReference type="InterPro" id="IPR015797">
    <property type="entry name" value="NUDIX_hydrolase-like_dom_sf"/>
</dbReference>